<accession>A0A8T9MS62</accession>
<dbReference type="CDD" id="cd02511">
    <property type="entry name" value="Beta4Glucosyltransferase"/>
    <property type="match status" value="1"/>
</dbReference>
<keyword evidence="4" id="KW-1185">Reference proteome</keyword>
<protein>
    <submittedName>
        <fullName evidence="3">Glycosyltransferase family 2 protein</fullName>
        <ecNumber evidence="3">2.4.-.-</ecNumber>
    </submittedName>
</protein>
<sequence>MSRAALPVSATVLTKNAERHLARCLDALRGIDQVVVLDNGSHDATLAIARQYANVVIVEHEFVGFGALKNLAAQHARHDWILNIDSDEVISDALAQSLARADFADPAAVYGVCRLNHYRGRAIRGCGWYPDIVPRLYHRRHTAFSDAAVHERIIMRPDSRSVVLAGDLLHYSYEGGAAELIAKMQFYTDLYAREHAGKKSATTAQAAAHGLFAFIKSYVFKKGFLYGGDGWVIATSIAANSYYKYIKLKEANKP</sequence>
<dbReference type="Gene3D" id="3.90.550.10">
    <property type="entry name" value="Spore Coat Polysaccharide Biosynthesis Protein SpsA, Chain A"/>
    <property type="match status" value="1"/>
</dbReference>
<dbReference type="AlphaFoldDB" id="A0A8T9MS62"/>
<evidence type="ECO:0000256" key="1">
    <source>
        <dbReference type="ARBA" id="ARBA00038494"/>
    </source>
</evidence>
<evidence type="ECO:0000259" key="2">
    <source>
        <dbReference type="Pfam" id="PF00535"/>
    </source>
</evidence>
<reference evidence="3" key="2">
    <citation type="submission" date="2024-09" db="EMBL/GenBank/DDBJ databases">
        <authorList>
            <person name="Veyrier F.J."/>
        </authorList>
    </citation>
    <scope>NUCLEOTIDE SEQUENCE</scope>
    <source>
        <strain evidence="3">17694</strain>
    </source>
</reference>
<dbReference type="SUPFAM" id="SSF53448">
    <property type="entry name" value="Nucleotide-diphospho-sugar transferases"/>
    <property type="match status" value="1"/>
</dbReference>
<keyword evidence="3" id="KW-0808">Transferase</keyword>
<dbReference type="EMBL" id="CP091521">
    <property type="protein sequence ID" value="UOP04111.2"/>
    <property type="molecule type" value="Genomic_DNA"/>
</dbReference>
<reference evidence="3" key="1">
    <citation type="journal article" date="2022" name="Res Sq">
        <title>Evolution of multicellular longitudinally dividing oral cavity symbionts (Neisseriaceae).</title>
        <authorList>
            <person name="Nyongesa S."/>
            <person name="Weber P."/>
            <person name="Bernet E."/>
            <person name="Pullido F."/>
            <person name="Nieckarz M."/>
            <person name="Delaby M."/>
            <person name="Nieves C."/>
            <person name="Viehboeck T."/>
            <person name="Krause N."/>
            <person name="Rivera-Millot A."/>
            <person name="Nakamura A."/>
            <person name="Vischer N."/>
            <person name="VanNieuwenhze M."/>
            <person name="Brun Y."/>
            <person name="Cava F."/>
            <person name="Bulgheresi S."/>
            <person name="Veyrier F."/>
        </authorList>
    </citation>
    <scope>NUCLEOTIDE SEQUENCE</scope>
    <source>
        <strain evidence="3">17694</strain>
    </source>
</reference>
<proteinExistence type="inferred from homology"/>
<dbReference type="PANTHER" id="PTHR43630">
    <property type="entry name" value="POLY-BETA-1,6-N-ACETYL-D-GLUCOSAMINE SYNTHASE"/>
    <property type="match status" value="1"/>
</dbReference>
<dbReference type="GO" id="GO:0016757">
    <property type="term" value="F:glycosyltransferase activity"/>
    <property type="evidence" value="ECO:0007669"/>
    <property type="project" value="UniProtKB-KW"/>
</dbReference>
<dbReference type="InterPro" id="IPR029044">
    <property type="entry name" value="Nucleotide-diphossugar_trans"/>
</dbReference>
<name>A0A8T9MS62_9NEIS</name>
<dbReference type="KEGG" id="ckh:LVJ77_06465"/>
<comment type="similarity">
    <text evidence="1">Belongs to the glycosyltransferase 2 family. WaaE/KdtX subfamily.</text>
</comment>
<dbReference type="Proteomes" id="UP000831534">
    <property type="component" value="Chromosome"/>
</dbReference>
<evidence type="ECO:0000313" key="3">
    <source>
        <dbReference type="EMBL" id="UOP04111.2"/>
    </source>
</evidence>
<gene>
    <name evidence="3" type="ORF">LVJ77_06465</name>
</gene>
<dbReference type="RefSeq" id="WP_034334412.1">
    <property type="nucleotide sequence ID" value="NZ_CP091521.1"/>
</dbReference>
<dbReference type="Pfam" id="PF00535">
    <property type="entry name" value="Glycos_transf_2"/>
    <property type="match status" value="1"/>
</dbReference>
<dbReference type="PANTHER" id="PTHR43630:SF2">
    <property type="entry name" value="GLYCOSYLTRANSFERASE"/>
    <property type="match status" value="1"/>
</dbReference>
<feature type="domain" description="Glycosyltransferase 2-like" evidence="2">
    <location>
        <begin position="11"/>
        <end position="121"/>
    </location>
</feature>
<dbReference type="InterPro" id="IPR001173">
    <property type="entry name" value="Glyco_trans_2-like"/>
</dbReference>
<organism evidence="3 4">
    <name type="scientific">Conchiformibius kuhniae</name>
    <dbReference type="NCBI Taxonomy" id="211502"/>
    <lineage>
        <taxon>Bacteria</taxon>
        <taxon>Pseudomonadati</taxon>
        <taxon>Pseudomonadota</taxon>
        <taxon>Betaproteobacteria</taxon>
        <taxon>Neisseriales</taxon>
        <taxon>Neisseriaceae</taxon>
        <taxon>Conchiformibius</taxon>
    </lineage>
</organism>
<dbReference type="EC" id="2.4.-.-" evidence="3"/>
<evidence type="ECO:0000313" key="4">
    <source>
        <dbReference type="Proteomes" id="UP000831534"/>
    </source>
</evidence>
<keyword evidence="3" id="KW-0328">Glycosyltransferase</keyword>